<reference evidence="3 4" key="1">
    <citation type="submission" date="2016-10" db="EMBL/GenBank/DDBJ databases">
        <authorList>
            <person name="de Groot N.N."/>
        </authorList>
    </citation>
    <scope>NUCLEOTIDE SEQUENCE [LARGE SCALE GENOMIC DNA]</scope>
    <source>
        <strain evidence="4">L7-484,KACC 16230,DSM 25025</strain>
    </source>
</reference>
<dbReference type="GO" id="GO:0016779">
    <property type="term" value="F:nucleotidyltransferase activity"/>
    <property type="evidence" value="ECO:0007669"/>
    <property type="project" value="InterPro"/>
</dbReference>
<proteinExistence type="predicted"/>
<dbReference type="SUPFAM" id="SSF81301">
    <property type="entry name" value="Nucleotidyltransferase"/>
    <property type="match status" value="1"/>
</dbReference>
<dbReference type="InterPro" id="IPR040511">
    <property type="entry name" value="AGS_C"/>
</dbReference>
<sequence length="479" mass="54446">MSLQLSDEFARFLADDVNLNKTRIGTLETRVETIERFIESSTWTPKIREFSRQGSWAHKTIIKPPGNRGFDADLLVMVEPEPGWSAADYVEKLYEPFRASGTYREMVSRKTRCVVVTYAGDFSLDVVPCVVGRQTYFGKEICNRYEDAYEGTDGKGYAEWWDGRCRYASDDSLREAVRLLKYLRDIKGTFSAKSVLLTTMVGERVNAFDSVLGTLPDAVTTLKVVVGRLDDHLKQNPTMPDVRNPAWPEESFTRHWDADKYANFRAKIATYRSWIDDAFDEPDRNESIRKWRRVFGEAFAAQTLMEEARAIRGTMATRAAVPVVGDAVALVRAAGREVLSRIPATLPWVKKIPWHMAPTLTVNVRADVYNARVGGRRLGPLQSGEIVSKGRELLLSAVNNLGNPFPTDYDVRWRVVNTDEEAARQVSNLRGGFYKSEAGHGQRWEATLYRGPHWVEALLIRRRDKVCVGRSERFFVVVE</sequence>
<dbReference type="RefSeq" id="WP_244519631.1">
    <property type="nucleotide sequence ID" value="NZ_FNIT01000006.1"/>
</dbReference>
<dbReference type="InterPro" id="IPR006116">
    <property type="entry name" value="NT_2-5OAS_ClassI-CCAase"/>
</dbReference>
<accession>A0A1H0JB36</accession>
<evidence type="ECO:0000259" key="2">
    <source>
        <dbReference type="Pfam" id="PF18134"/>
    </source>
</evidence>
<dbReference type="Pfam" id="PF18134">
    <property type="entry name" value="AGS_C"/>
    <property type="match status" value="1"/>
</dbReference>
<dbReference type="GO" id="GO:0051607">
    <property type="term" value="P:defense response to virus"/>
    <property type="evidence" value="ECO:0007669"/>
    <property type="project" value="UniProtKB-KW"/>
</dbReference>
<gene>
    <name evidence="3" type="ORF">SAMN05192530_10695</name>
</gene>
<protein>
    <recommendedName>
        <fullName evidence="2">Adenylyl/Guanylyl and SMODS C-terminal sensor domain-containing protein</fullName>
    </recommendedName>
</protein>
<dbReference type="Proteomes" id="UP000198793">
    <property type="component" value="Unassembled WGS sequence"/>
</dbReference>
<dbReference type="AlphaFoldDB" id="A0A1H0JB36"/>
<keyword evidence="4" id="KW-1185">Reference proteome</keyword>
<organism evidence="3 4">
    <name type="scientific">Aureimonas jatrophae</name>
    <dbReference type="NCBI Taxonomy" id="1166073"/>
    <lineage>
        <taxon>Bacteria</taxon>
        <taxon>Pseudomonadati</taxon>
        <taxon>Pseudomonadota</taxon>
        <taxon>Alphaproteobacteria</taxon>
        <taxon>Hyphomicrobiales</taxon>
        <taxon>Aurantimonadaceae</taxon>
        <taxon>Aureimonas</taxon>
    </lineage>
</organism>
<evidence type="ECO:0000313" key="4">
    <source>
        <dbReference type="Proteomes" id="UP000198793"/>
    </source>
</evidence>
<dbReference type="Pfam" id="PF18144">
    <property type="entry name" value="SMODS"/>
    <property type="match status" value="1"/>
</dbReference>
<dbReference type="CDD" id="cd05400">
    <property type="entry name" value="NT_2-5OAS_ClassI-CCAase"/>
    <property type="match status" value="1"/>
</dbReference>
<keyword evidence="1" id="KW-0051">Antiviral defense</keyword>
<dbReference type="InterPro" id="IPR043519">
    <property type="entry name" value="NT_sf"/>
</dbReference>
<dbReference type="STRING" id="1166073.SAMN05192530_10695"/>
<evidence type="ECO:0000256" key="1">
    <source>
        <dbReference type="ARBA" id="ARBA00023118"/>
    </source>
</evidence>
<dbReference type="EMBL" id="FNIT01000006">
    <property type="protein sequence ID" value="SDO40886.1"/>
    <property type="molecule type" value="Genomic_DNA"/>
</dbReference>
<evidence type="ECO:0000313" key="3">
    <source>
        <dbReference type="EMBL" id="SDO40886.1"/>
    </source>
</evidence>
<feature type="domain" description="Adenylyl/Guanylyl and SMODS C-terminal sensor" evidence="2">
    <location>
        <begin position="354"/>
        <end position="478"/>
    </location>
</feature>
<name>A0A1H0JB36_9HYPH</name>